<feature type="transmembrane region" description="Helical" evidence="8">
    <location>
        <begin position="212"/>
        <end position="228"/>
    </location>
</feature>
<keyword evidence="4" id="KW-0808">Transferase</keyword>
<dbReference type="GO" id="GO:0008610">
    <property type="term" value="P:lipid biosynthetic process"/>
    <property type="evidence" value="ECO:0007669"/>
    <property type="project" value="UniProtKB-ARBA"/>
</dbReference>
<keyword evidence="5 8" id="KW-0812">Transmembrane</keyword>
<dbReference type="GO" id="GO:0016763">
    <property type="term" value="F:pentosyltransferase activity"/>
    <property type="evidence" value="ECO:0007669"/>
    <property type="project" value="TreeGrafter"/>
</dbReference>
<dbReference type="GO" id="GO:0005886">
    <property type="term" value="C:plasma membrane"/>
    <property type="evidence" value="ECO:0007669"/>
    <property type="project" value="UniProtKB-SubCell"/>
</dbReference>
<feature type="transmembrane region" description="Helical" evidence="8">
    <location>
        <begin position="234"/>
        <end position="250"/>
    </location>
</feature>
<dbReference type="PANTHER" id="PTHR33908:SF11">
    <property type="entry name" value="MEMBRANE PROTEIN"/>
    <property type="match status" value="1"/>
</dbReference>
<evidence type="ECO:0000256" key="3">
    <source>
        <dbReference type="ARBA" id="ARBA00022676"/>
    </source>
</evidence>
<keyword evidence="2" id="KW-1003">Cell membrane</keyword>
<organism evidence="9">
    <name type="scientific">Methanobacterium formicicum</name>
    <dbReference type="NCBI Taxonomy" id="2162"/>
    <lineage>
        <taxon>Archaea</taxon>
        <taxon>Methanobacteriati</taxon>
        <taxon>Methanobacteriota</taxon>
        <taxon>Methanomada group</taxon>
        <taxon>Methanobacteria</taxon>
        <taxon>Methanobacteriales</taxon>
        <taxon>Methanobacteriaceae</taxon>
        <taxon>Methanobacterium</taxon>
    </lineage>
</organism>
<evidence type="ECO:0000256" key="8">
    <source>
        <dbReference type="SAM" id="Phobius"/>
    </source>
</evidence>
<feature type="transmembrane region" description="Helical" evidence="8">
    <location>
        <begin position="395"/>
        <end position="412"/>
    </location>
</feature>
<evidence type="ECO:0000256" key="6">
    <source>
        <dbReference type="ARBA" id="ARBA00022989"/>
    </source>
</evidence>
<feature type="transmembrane region" description="Helical" evidence="8">
    <location>
        <begin position="65"/>
        <end position="86"/>
    </location>
</feature>
<dbReference type="KEGG" id="mfi:DSM1535_0452"/>
<feature type="transmembrane region" description="Helical" evidence="8">
    <location>
        <begin position="178"/>
        <end position="200"/>
    </location>
</feature>
<dbReference type="PATRIC" id="fig|2162.9.peg.470"/>
<feature type="transmembrane region" description="Helical" evidence="8">
    <location>
        <begin position="141"/>
        <end position="158"/>
    </location>
</feature>
<feature type="transmembrane region" description="Helical" evidence="8">
    <location>
        <begin position="447"/>
        <end position="465"/>
    </location>
</feature>
<protein>
    <submittedName>
        <fullName evidence="9">Putative membrane protein</fullName>
    </submittedName>
</protein>
<dbReference type="InterPro" id="IPR050297">
    <property type="entry name" value="LipidA_mod_glycosyltrf_83"/>
</dbReference>
<feature type="transmembrane region" description="Helical" evidence="8">
    <location>
        <begin position="33"/>
        <end position="53"/>
    </location>
</feature>
<keyword evidence="7 8" id="KW-0472">Membrane</keyword>
<evidence type="ECO:0000256" key="2">
    <source>
        <dbReference type="ARBA" id="ARBA00022475"/>
    </source>
</evidence>
<keyword evidence="3" id="KW-0328">Glycosyltransferase</keyword>
<feature type="transmembrane region" description="Helical" evidence="8">
    <location>
        <begin position="361"/>
        <end position="383"/>
    </location>
</feature>
<evidence type="ECO:0000256" key="5">
    <source>
        <dbReference type="ARBA" id="ARBA00022692"/>
    </source>
</evidence>
<dbReference type="EMBL" id="LN515531">
    <property type="protein sequence ID" value="CEA12814.1"/>
    <property type="molecule type" value="Genomic_DNA"/>
</dbReference>
<dbReference type="PANTHER" id="PTHR33908">
    <property type="entry name" value="MANNOSYLTRANSFERASE YKCB-RELATED"/>
    <property type="match status" value="1"/>
</dbReference>
<evidence type="ECO:0000256" key="1">
    <source>
        <dbReference type="ARBA" id="ARBA00004651"/>
    </source>
</evidence>
<name>A0A090I1U5_METFO</name>
<sequence>MGQLILNDFYLKLVYEKLLILVNFNSAEYYKNIYLLLKLIIPITRIISLNGGFCVNPTKWGLSNLIVVLGLYLLFSVIIFPNFEYIINSDGISYINIATNYLNGHIFQAINGYWSPLYSWLLVPFIYIWPGNLENVISTKILSIIIGLFTFIAISSILTKLSMDNYQKTITLLALLPFMLYFTFNYISPDFLVVCTLLYYMNFLMDERYRKTWLMGILTGFLGVMAFLAKSYVFFFFLIHFMVVNLFYVEKFSRDRKTIQKNFLLGLSVFLVISGLWVGMISEKYGTITIGTTGSYNYALAGPNSSGHPIFSQGLIKPPHEFSTSSWDDPSCFHINKWNPFKSTQNFQHQIRIILGNLYDLILLSFNLMFIPFFTIIMALFLFFKTDKESIKNNLVIILGTMLIYLSGYLIILVEERYLWFVLILSIILGFYTLNMLYKERYLMKKIYVSLIIVLILCLAFYPISLLHSYSGACSGAYMVSMDLKSHGIKGNIASNDHWEIMDYFGYYLDDQYYGITGNKSSLELRRDLDLYQIDYYFIWDESLPGDSLGEIVYKNQYFRVIKVR</sequence>
<dbReference type="AlphaFoldDB" id="A0A090I1U5"/>
<reference evidence="9" key="1">
    <citation type="submission" date="2014-08" db="EMBL/GenBank/DDBJ databases">
        <authorList>
            <person name="Wibberg D."/>
        </authorList>
    </citation>
    <scope>NUCLEOTIDE SEQUENCE</scope>
</reference>
<evidence type="ECO:0000256" key="4">
    <source>
        <dbReference type="ARBA" id="ARBA00022679"/>
    </source>
</evidence>
<evidence type="ECO:0000256" key="7">
    <source>
        <dbReference type="ARBA" id="ARBA00023136"/>
    </source>
</evidence>
<comment type="subcellular location">
    <subcellularLocation>
        <location evidence="1">Cell membrane</location>
        <topology evidence="1">Multi-pass membrane protein</topology>
    </subcellularLocation>
</comment>
<keyword evidence="6 8" id="KW-1133">Transmembrane helix</keyword>
<proteinExistence type="predicted"/>
<evidence type="ECO:0000313" key="9">
    <source>
        <dbReference type="EMBL" id="CEA12814.1"/>
    </source>
</evidence>
<feature type="transmembrane region" description="Helical" evidence="8">
    <location>
        <begin position="106"/>
        <end position="129"/>
    </location>
</feature>
<gene>
    <name evidence="9" type="ORF">DSM1535_0452</name>
</gene>
<accession>A0A090I1U5</accession>
<feature type="transmembrane region" description="Helical" evidence="8">
    <location>
        <begin position="418"/>
        <end position="435"/>
    </location>
</feature>
<feature type="transmembrane region" description="Helical" evidence="8">
    <location>
        <begin position="262"/>
        <end position="281"/>
    </location>
</feature>